<feature type="transmembrane region" description="Helical" evidence="2">
    <location>
        <begin position="107"/>
        <end position="126"/>
    </location>
</feature>
<protein>
    <submittedName>
        <fullName evidence="4">Methionine-R-sulfoxide reductase with GAF domain</fullName>
    </submittedName>
</protein>
<keyword evidence="1" id="KW-0175">Coiled coil</keyword>
<feature type="transmembrane region" description="Helical" evidence="2">
    <location>
        <begin position="80"/>
        <end position="101"/>
    </location>
</feature>
<dbReference type="Proteomes" id="UP001185092">
    <property type="component" value="Unassembled WGS sequence"/>
</dbReference>
<keyword evidence="2" id="KW-1133">Transmembrane helix</keyword>
<name>A0AAE3XP33_9BACT</name>
<dbReference type="Pfam" id="PF13185">
    <property type="entry name" value="GAF_2"/>
    <property type="match status" value="1"/>
</dbReference>
<dbReference type="RefSeq" id="WP_309942284.1">
    <property type="nucleotide sequence ID" value="NZ_JAVDQD010000008.1"/>
</dbReference>
<organism evidence="4 5">
    <name type="scientific">Aureibacter tunicatorum</name>
    <dbReference type="NCBI Taxonomy" id="866807"/>
    <lineage>
        <taxon>Bacteria</taxon>
        <taxon>Pseudomonadati</taxon>
        <taxon>Bacteroidota</taxon>
        <taxon>Cytophagia</taxon>
        <taxon>Cytophagales</taxon>
        <taxon>Persicobacteraceae</taxon>
        <taxon>Aureibacter</taxon>
    </lineage>
</organism>
<keyword evidence="5" id="KW-1185">Reference proteome</keyword>
<gene>
    <name evidence="4" type="ORF">HNQ88_004563</name>
</gene>
<feature type="transmembrane region" description="Helical" evidence="2">
    <location>
        <begin position="133"/>
        <end position="150"/>
    </location>
</feature>
<feature type="transmembrane region" description="Helical" evidence="2">
    <location>
        <begin position="170"/>
        <end position="190"/>
    </location>
</feature>
<dbReference type="SUPFAM" id="SSF55781">
    <property type="entry name" value="GAF domain-like"/>
    <property type="match status" value="1"/>
</dbReference>
<evidence type="ECO:0000256" key="1">
    <source>
        <dbReference type="SAM" id="Coils"/>
    </source>
</evidence>
<reference evidence="4" key="1">
    <citation type="submission" date="2023-07" db="EMBL/GenBank/DDBJ databases">
        <title>Genomic Encyclopedia of Type Strains, Phase IV (KMG-IV): sequencing the most valuable type-strain genomes for metagenomic binning, comparative biology and taxonomic classification.</title>
        <authorList>
            <person name="Goeker M."/>
        </authorList>
    </citation>
    <scope>NUCLEOTIDE SEQUENCE</scope>
    <source>
        <strain evidence="4">DSM 26174</strain>
    </source>
</reference>
<feature type="transmembrane region" description="Helical" evidence="2">
    <location>
        <begin position="55"/>
        <end position="75"/>
    </location>
</feature>
<feature type="transmembrane region" description="Helical" evidence="2">
    <location>
        <begin position="28"/>
        <end position="49"/>
    </location>
</feature>
<evidence type="ECO:0000256" key="2">
    <source>
        <dbReference type="SAM" id="Phobius"/>
    </source>
</evidence>
<dbReference type="Gene3D" id="3.30.450.40">
    <property type="match status" value="1"/>
</dbReference>
<dbReference type="EMBL" id="JAVDQD010000008">
    <property type="protein sequence ID" value="MDR6241476.1"/>
    <property type="molecule type" value="Genomic_DNA"/>
</dbReference>
<comment type="caution">
    <text evidence="4">The sequence shown here is derived from an EMBL/GenBank/DDBJ whole genome shotgun (WGS) entry which is preliminary data.</text>
</comment>
<dbReference type="InterPro" id="IPR029016">
    <property type="entry name" value="GAF-like_dom_sf"/>
</dbReference>
<evidence type="ECO:0000313" key="5">
    <source>
        <dbReference type="Proteomes" id="UP001185092"/>
    </source>
</evidence>
<dbReference type="InterPro" id="IPR003018">
    <property type="entry name" value="GAF"/>
</dbReference>
<keyword evidence="2" id="KW-0472">Membrane</keyword>
<proteinExistence type="predicted"/>
<keyword evidence="2" id="KW-0812">Transmembrane</keyword>
<sequence length="469" mass="54062">MGMGIWDRLFSDKIGSNQSYSDVQNRRLIRIVSIICIFIVVPYIIIANMYNEEAIYFPLASEAFFIIVFFVNAYIKKNAILRLLVCVVSMINTSILHLMVISPDEDPIYSLYLLQFAILSGPWVMFKLKEEKWWLIVSNAVNFLIFMAFLNAEGLNYMQDEGNRLSDDKMITMFFDVSAVFTSFMCLFLLKWNHGITQDKNARLMEKMELSNKALEDKSTQLSGYIEKVEQKQAEEEDRQWIADGVTRVGNTLVIGEDFDEIKDNMISCIVNYMNINQAGLYVLAEDEAGDEFLNLTTSYAFTRGRIEQKRVEIGDGLLGQAYKDKEVICIEELDDSFFSISSGLGDAHACSVLIIPLIHNEKVQAVLELGSLSVFTPRMKEMVKAFGSSIASFIENNKLTKYNMRLLSESQEQTDMMKQQEEVMRQNLEELMSTQEDFDKQMRRYKEINKEKDERIQELESKLESMSL</sequence>
<evidence type="ECO:0000259" key="3">
    <source>
        <dbReference type="Pfam" id="PF13185"/>
    </source>
</evidence>
<evidence type="ECO:0000313" key="4">
    <source>
        <dbReference type="EMBL" id="MDR6241476.1"/>
    </source>
</evidence>
<feature type="coiled-coil region" evidence="1">
    <location>
        <begin position="418"/>
        <end position="463"/>
    </location>
</feature>
<feature type="domain" description="GAF" evidence="3">
    <location>
        <begin position="258"/>
        <end position="396"/>
    </location>
</feature>
<dbReference type="AlphaFoldDB" id="A0AAE3XP33"/>
<accession>A0AAE3XP33</accession>